<dbReference type="AlphaFoldDB" id="A0A2P5X3W2"/>
<name>A0A2P5X3W2_GOSBA</name>
<dbReference type="EMBL" id="KZ665734">
    <property type="protein sequence ID" value="PPR98035.1"/>
    <property type="molecule type" value="Genomic_DNA"/>
</dbReference>
<accession>A0A2P5X3W2</accession>
<evidence type="ECO:0000313" key="2">
    <source>
        <dbReference type="Proteomes" id="UP000239757"/>
    </source>
</evidence>
<organism evidence="1 2">
    <name type="scientific">Gossypium barbadense</name>
    <name type="common">Sea Island cotton</name>
    <name type="synonym">Hibiscus barbadensis</name>
    <dbReference type="NCBI Taxonomy" id="3634"/>
    <lineage>
        <taxon>Eukaryota</taxon>
        <taxon>Viridiplantae</taxon>
        <taxon>Streptophyta</taxon>
        <taxon>Embryophyta</taxon>
        <taxon>Tracheophyta</taxon>
        <taxon>Spermatophyta</taxon>
        <taxon>Magnoliopsida</taxon>
        <taxon>eudicotyledons</taxon>
        <taxon>Gunneridae</taxon>
        <taxon>Pentapetalae</taxon>
        <taxon>rosids</taxon>
        <taxon>malvids</taxon>
        <taxon>Malvales</taxon>
        <taxon>Malvaceae</taxon>
        <taxon>Malvoideae</taxon>
        <taxon>Gossypium</taxon>
    </lineage>
</organism>
<dbReference type="Proteomes" id="UP000239757">
    <property type="component" value="Unassembled WGS sequence"/>
</dbReference>
<reference evidence="1 2" key="1">
    <citation type="submission" date="2015-01" db="EMBL/GenBank/DDBJ databases">
        <title>Genome of allotetraploid Gossypium barbadense reveals genomic plasticity and fiber elongation in cotton evolution.</title>
        <authorList>
            <person name="Chen X."/>
            <person name="Liu X."/>
            <person name="Zhao B."/>
            <person name="Zheng H."/>
            <person name="Hu Y."/>
            <person name="Lu G."/>
            <person name="Yang C."/>
            <person name="Chen J."/>
            <person name="Shan C."/>
            <person name="Zhang L."/>
            <person name="Zhou Y."/>
            <person name="Wang L."/>
            <person name="Guo W."/>
            <person name="Bai Y."/>
            <person name="Ruan J."/>
            <person name="Shangguan X."/>
            <person name="Mao Y."/>
            <person name="Jiang J."/>
            <person name="Zhu Y."/>
            <person name="Lei J."/>
            <person name="Kang H."/>
            <person name="Chen S."/>
            <person name="He X."/>
            <person name="Wang R."/>
            <person name="Wang Y."/>
            <person name="Chen J."/>
            <person name="Wang L."/>
            <person name="Yu S."/>
            <person name="Wang B."/>
            <person name="Wei J."/>
            <person name="Song S."/>
            <person name="Lu X."/>
            <person name="Gao Z."/>
            <person name="Gu W."/>
            <person name="Deng X."/>
            <person name="Ma D."/>
            <person name="Wang S."/>
            <person name="Liang W."/>
            <person name="Fang L."/>
            <person name="Cai C."/>
            <person name="Zhu X."/>
            <person name="Zhou B."/>
            <person name="Zhang Y."/>
            <person name="Chen Z."/>
            <person name="Xu S."/>
            <person name="Zhu R."/>
            <person name="Wang S."/>
            <person name="Zhang T."/>
            <person name="Zhao G."/>
        </authorList>
    </citation>
    <scope>NUCLEOTIDE SEQUENCE [LARGE SCALE GENOMIC DNA]</scope>
    <source>
        <strain evidence="2">cv. Xinhai21</strain>
        <tissue evidence="1">Leaf</tissue>
    </source>
</reference>
<sequence length="166" mass="18746">MFNTSNAHTGTPSSYWGRPNISDFGIDIRFRRMNDILLTTSTNKGTSNPRLVIEVDNKEGQENEEGFETNNDPIEELGLDALGIARWDYLGFTTYEPLPHMHTINLATEGGLEFQNLLHRKLGQANSIKKFNDSEVRIEYNLKDGFVAAIKQYNVQLGINFTVTCS</sequence>
<proteinExistence type="predicted"/>
<gene>
    <name evidence="1" type="ORF">GOBAR_AA22630</name>
</gene>
<protein>
    <submittedName>
        <fullName evidence="1">Uncharacterized protein</fullName>
    </submittedName>
</protein>
<dbReference type="OrthoDB" id="10537019at2759"/>
<evidence type="ECO:0000313" key="1">
    <source>
        <dbReference type="EMBL" id="PPR98035.1"/>
    </source>
</evidence>